<sequence>MKTLISVLLSLLLSGCAVAHSSFTESTPLLTATVVPASSHDPAGDNIVLPVNARTGEVTTLRSTRSVPYTRETVSRNNRKTQEIRDHVESGTVITVAVTQTDAGQQALTLRVQHTCPPQIKTFTPGSNPDARIDLPSVRSFSLQKTLVVQEGEMVRIRSEGMTADCAFPRIDVHPTA</sequence>
<evidence type="ECO:0000313" key="2">
    <source>
        <dbReference type="EMBL" id="MPQ54168.1"/>
    </source>
</evidence>
<protein>
    <recommendedName>
        <fullName evidence="4">Lipoprotein</fullName>
    </recommendedName>
</protein>
<keyword evidence="3" id="KW-1185">Reference proteome</keyword>
<dbReference type="RefSeq" id="WP_152400151.1">
    <property type="nucleotide sequence ID" value="NZ_WHIY01000025.1"/>
</dbReference>
<feature type="chain" id="PRO_5026692932" description="Lipoprotein" evidence="1">
    <location>
        <begin position="20"/>
        <end position="177"/>
    </location>
</feature>
<dbReference type="AlphaFoldDB" id="A0A6L5EIC7"/>
<accession>A0A6L5EIC7</accession>
<evidence type="ECO:0000256" key="1">
    <source>
        <dbReference type="SAM" id="SignalP"/>
    </source>
</evidence>
<dbReference type="EMBL" id="WHIY01000025">
    <property type="protein sequence ID" value="MPQ54168.1"/>
    <property type="molecule type" value="Genomic_DNA"/>
</dbReference>
<organism evidence="2 3">
    <name type="scientific">Citrobacter telavivensis</name>
    <dbReference type="NCBI Taxonomy" id="2653932"/>
    <lineage>
        <taxon>Bacteria</taxon>
        <taxon>Pseudomonadati</taxon>
        <taxon>Pseudomonadota</taxon>
        <taxon>Gammaproteobacteria</taxon>
        <taxon>Enterobacterales</taxon>
        <taxon>Enterobacteriaceae</taxon>
        <taxon>Citrobacter</taxon>
    </lineage>
</organism>
<dbReference type="Proteomes" id="UP000475079">
    <property type="component" value="Unassembled WGS sequence"/>
</dbReference>
<evidence type="ECO:0008006" key="4">
    <source>
        <dbReference type="Google" id="ProtNLM"/>
    </source>
</evidence>
<reference evidence="2 3" key="1">
    <citation type="submission" date="2019-10" db="EMBL/GenBank/DDBJ databases">
        <title>Characterization of a new Citrobacter species.</title>
        <authorList>
            <person name="Goncalves Ribeiro T."/>
            <person name="Izdebski R."/>
            <person name="Urbanowicz P."/>
            <person name="Carmeli Y."/>
            <person name="Gniadkowski M."/>
            <person name="Peixe L."/>
        </authorList>
    </citation>
    <scope>NUCLEOTIDE SEQUENCE [LARGE SCALE GENOMIC DNA]</scope>
    <source>
        <strain evidence="2 3">NMI7905_11</strain>
    </source>
</reference>
<proteinExistence type="predicted"/>
<name>A0A6L5EIC7_9ENTR</name>
<evidence type="ECO:0000313" key="3">
    <source>
        <dbReference type="Proteomes" id="UP000475079"/>
    </source>
</evidence>
<comment type="caution">
    <text evidence="2">The sequence shown here is derived from an EMBL/GenBank/DDBJ whole genome shotgun (WGS) entry which is preliminary data.</text>
</comment>
<feature type="signal peptide" evidence="1">
    <location>
        <begin position="1"/>
        <end position="19"/>
    </location>
</feature>
<gene>
    <name evidence="2" type="ORF">GBB84_25095</name>
</gene>
<keyword evidence="1" id="KW-0732">Signal</keyword>
<dbReference type="PROSITE" id="PS51257">
    <property type="entry name" value="PROKAR_LIPOPROTEIN"/>
    <property type="match status" value="1"/>
</dbReference>